<gene>
    <name evidence="1" type="ORF">BDY21DRAFT_342040</name>
</gene>
<protein>
    <submittedName>
        <fullName evidence="1">Uncharacterized protein</fullName>
    </submittedName>
</protein>
<name>A0A6A6P2S9_9PEZI</name>
<dbReference type="EMBL" id="MU001678">
    <property type="protein sequence ID" value="KAF2458276.1"/>
    <property type="molecule type" value="Genomic_DNA"/>
</dbReference>
<keyword evidence="2" id="KW-1185">Reference proteome</keyword>
<reference evidence="1" key="1">
    <citation type="journal article" date="2020" name="Stud. Mycol.">
        <title>101 Dothideomycetes genomes: a test case for predicting lifestyles and emergence of pathogens.</title>
        <authorList>
            <person name="Haridas S."/>
            <person name="Albert R."/>
            <person name="Binder M."/>
            <person name="Bloem J."/>
            <person name="Labutti K."/>
            <person name="Salamov A."/>
            <person name="Andreopoulos B."/>
            <person name="Baker S."/>
            <person name="Barry K."/>
            <person name="Bills G."/>
            <person name="Bluhm B."/>
            <person name="Cannon C."/>
            <person name="Castanera R."/>
            <person name="Culley D."/>
            <person name="Daum C."/>
            <person name="Ezra D."/>
            <person name="Gonzalez J."/>
            <person name="Henrissat B."/>
            <person name="Kuo A."/>
            <person name="Liang C."/>
            <person name="Lipzen A."/>
            <person name="Lutzoni F."/>
            <person name="Magnuson J."/>
            <person name="Mondo S."/>
            <person name="Nolan M."/>
            <person name="Ohm R."/>
            <person name="Pangilinan J."/>
            <person name="Park H.-J."/>
            <person name="Ramirez L."/>
            <person name="Alfaro M."/>
            <person name="Sun H."/>
            <person name="Tritt A."/>
            <person name="Yoshinaga Y."/>
            <person name="Zwiers L.-H."/>
            <person name="Turgeon B."/>
            <person name="Goodwin S."/>
            <person name="Spatafora J."/>
            <person name="Crous P."/>
            <person name="Grigoriev I."/>
        </authorList>
    </citation>
    <scope>NUCLEOTIDE SEQUENCE</scope>
    <source>
        <strain evidence="1">ATCC 16933</strain>
    </source>
</reference>
<evidence type="ECO:0000313" key="2">
    <source>
        <dbReference type="Proteomes" id="UP000799766"/>
    </source>
</evidence>
<dbReference type="AlphaFoldDB" id="A0A6A6P2S9"/>
<evidence type="ECO:0000313" key="1">
    <source>
        <dbReference type="EMBL" id="KAF2458276.1"/>
    </source>
</evidence>
<accession>A0A6A6P2S9</accession>
<proteinExistence type="predicted"/>
<dbReference type="Proteomes" id="UP000799766">
    <property type="component" value="Unassembled WGS sequence"/>
</dbReference>
<sequence length="70" mass="7762">MSVGWRCSEIGPLLLELCVIRLHFQNWLVSVVVVCVRLCVGSHVPRNCASSVCGFSLFPFAVFVCYRNSG</sequence>
<organism evidence="1 2">
    <name type="scientific">Lineolata rhizophorae</name>
    <dbReference type="NCBI Taxonomy" id="578093"/>
    <lineage>
        <taxon>Eukaryota</taxon>
        <taxon>Fungi</taxon>
        <taxon>Dikarya</taxon>
        <taxon>Ascomycota</taxon>
        <taxon>Pezizomycotina</taxon>
        <taxon>Dothideomycetes</taxon>
        <taxon>Dothideomycetes incertae sedis</taxon>
        <taxon>Lineolatales</taxon>
        <taxon>Lineolataceae</taxon>
        <taxon>Lineolata</taxon>
    </lineage>
</organism>